<keyword evidence="2" id="KW-1185">Reference proteome</keyword>
<accession>A0A194W1Y3</accession>
<gene>
    <name evidence="1" type="ORF">VM1G_05950</name>
</gene>
<evidence type="ECO:0000313" key="2">
    <source>
        <dbReference type="Proteomes" id="UP000078559"/>
    </source>
</evidence>
<dbReference type="AlphaFoldDB" id="A0A194W1Y3"/>
<dbReference type="EMBL" id="CM003103">
    <property type="protein sequence ID" value="KUI70287.1"/>
    <property type="molecule type" value="Genomic_DNA"/>
</dbReference>
<reference evidence="1" key="1">
    <citation type="submission" date="2014-12" db="EMBL/GenBank/DDBJ databases">
        <title>Genome Sequence of Valsa Canker Pathogens Uncovers a Specific Adaption of Colonization on Woody Bark.</title>
        <authorList>
            <person name="Yin Z."/>
            <person name="Liu H."/>
            <person name="Gao X."/>
            <person name="Li Z."/>
            <person name="Song N."/>
            <person name="Ke X."/>
            <person name="Dai Q."/>
            <person name="Wu Y."/>
            <person name="Sun Y."/>
            <person name="Xu J.-R."/>
            <person name="Kang Z.K."/>
            <person name="Wang L."/>
            <person name="Huang L."/>
        </authorList>
    </citation>
    <scope>NUCLEOTIDE SEQUENCE [LARGE SCALE GENOMIC DNA]</scope>
    <source>
        <strain evidence="1">03-8</strain>
    </source>
</reference>
<name>A0A194W1Y3_CYTMA</name>
<organism evidence="1 2">
    <name type="scientific">Cytospora mali</name>
    <name type="common">Apple Valsa canker fungus</name>
    <name type="synonym">Valsa mali</name>
    <dbReference type="NCBI Taxonomy" id="578113"/>
    <lineage>
        <taxon>Eukaryota</taxon>
        <taxon>Fungi</taxon>
        <taxon>Dikarya</taxon>
        <taxon>Ascomycota</taxon>
        <taxon>Pezizomycotina</taxon>
        <taxon>Sordariomycetes</taxon>
        <taxon>Sordariomycetidae</taxon>
        <taxon>Diaporthales</taxon>
        <taxon>Cytosporaceae</taxon>
        <taxon>Cytospora</taxon>
    </lineage>
</organism>
<proteinExistence type="predicted"/>
<sequence length="158" mass="16766">MESAYQMRQLANIVDNVAGYNSPCCGLVPDIRIFSVLSSSPGKWFITWKYLGTGHVGQGTARIILSYDALIRVRCIKSDVGDVGDAVAQDGPTSVRRTSVISTMPELGGPTLLSGASGDFGGDHVVLGSPSQSHLFHLPYGRARPTAKGDELMAPFPS</sequence>
<protein>
    <submittedName>
        <fullName evidence="1">Uncharacterized protein</fullName>
    </submittedName>
</protein>
<dbReference type="Proteomes" id="UP000078559">
    <property type="component" value="Chromosome 6"/>
</dbReference>
<evidence type="ECO:0000313" key="1">
    <source>
        <dbReference type="EMBL" id="KUI70287.1"/>
    </source>
</evidence>